<evidence type="ECO:0000313" key="2">
    <source>
        <dbReference type="EMBL" id="KAK8592939.1"/>
    </source>
</evidence>
<proteinExistence type="predicted"/>
<keyword evidence="3" id="KW-1185">Reference proteome</keyword>
<dbReference type="Proteomes" id="UP001472677">
    <property type="component" value="Unassembled WGS sequence"/>
</dbReference>
<feature type="compositionally biased region" description="Basic residues" evidence="1">
    <location>
        <begin position="115"/>
        <end position="132"/>
    </location>
</feature>
<comment type="caution">
    <text evidence="2">The sequence shown here is derived from an EMBL/GenBank/DDBJ whole genome shotgun (WGS) entry which is preliminary data.</text>
</comment>
<sequence length="132" mass="15478">MEMKLDKRANEDATNMGLFNNPKSTNLGKTKSNEEKKPVQQNRSLPETHIEKEFEEAIPKIEEEVWTSSPEEEENYNKAERAFFLELESKKDTSKRYGSLIFLQDKVITEVDKKKKDRAIRREKKKSKGRVS</sequence>
<dbReference type="EMBL" id="JBBPBM010000003">
    <property type="protein sequence ID" value="KAK8592939.1"/>
    <property type="molecule type" value="Genomic_DNA"/>
</dbReference>
<evidence type="ECO:0000256" key="1">
    <source>
        <dbReference type="SAM" id="MobiDB-lite"/>
    </source>
</evidence>
<name>A0ABR2G266_9ROSI</name>
<feature type="region of interest" description="Disordered" evidence="1">
    <location>
        <begin position="113"/>
        <end position="132"/>
    </location>
</feature>
<accession>A0ABR2G266</accession>
<protein>
    <submittedName>
        <fullName evidence="2">Uncharacterized protein</fullName>
    </submittedName>
</protein>
<feature type="compositionally biased region" description="Basic and acidic residues" evidence="1">
    <location>
        <begin position="1"/>
        <end position="11"/>
    </location>
</feature>
<feature type="region of interest" description="Disordered" evidence="1">
    <location>
        <begin position="1"/>
        <end position="56"/>
    </location>
</feature>
<feature type="compositionally biased region" description="Polar residues" evidence="1">
    <location>
        <begin position="17"/>
        <end position="30"/>
    </location>
</feature>
<organism evidence="2 3">
    <name type="scientific">Hibiscus sabdariffa</name>
    <name type="common">roselle</name>
    <dbReference type="NCBI Taxonomy" id="183260"/>
    <lineage>
        <taxon>Eukaryota</taxon>
        <taxon>Viridiplantae</taxon>
        <taxon>Streptophyta</taxon>
        <taxon>Embryophyta</taxon>
        <taxon>Tracheophyta</taxon>
        <taxon>Spermatophyta</taxon>
        <taxon>Magnoliopsida</taxon>
        <taxon>eudicotyledons</taxon>
        <taxon>Gunneridae</taxon>
        <taxon>Pentapetalae</taxon>
        <taxon>rosids</taxon>
        <taxon>malvids</taxon>
        <taxon>Malvales</taxon>
        <taxon>Malvaceae</taxon>
        <taxon>Malvoideae</taxon>
        <taxon>Hibiscus</taxon>
    </lineage>
</organism>
<reference evidence="2 3" key="1">
    <citation type="journal article" date="2024" name="G3 (Bethesda)">
        <title>Genome assembly of Hibiscus sabdariffa L. provides insights into metabolisms of medicinal natural products.</title>
        <authorList>
            <person name="Kim T."/>
        </authorList>
    </citation>
    <scope>NUCLEOTIDE SEQUENCE [LARGE SCALE GENOMIC DNA]</scope>
    <source>
        <strain evidence="2">TK-2024</strain>
        <tissue evidence="2">Old leaves</tissue>
    </source>
</reference>
<feature type="compositionally biased region" description="Basic and acidic residues" evidence="1">
    <location>
        <begin position="46"/>
        <end position="56"/>
    </location>
</feature>
<evidence type="ECO:0000313" key="3">
    <source>
        <dbReference type="Proteomes" id="UP001472677"/>
    </source>
</evidence>
<gene>
    <name evidence="2" type="ORF">V6N12_045031</name>
</gene>